<name>A0A0N4ZPV6_PARTI</name>
<dbReference type="GO" id="GO:0006635">
    <property type="term" value="P:fatty acid beta-oxidation"/>
    <property type="evidence" value="ECO:0007669"/>
    <property type="project" value="TreeGrafter"/>
</dbReference>
<dbReference type="GO" id="GO:0008670">
    <property type="term" value="F:2,4-dienoyl-CoA reductase (NADPH) activity"/>
    <property type="evidence" value="ECO:0007669"/>
    <property type="project" value="TreeGrafter"/>
</dbReference>
<proteinExistence type="predicted"/>
<accession>A0A0N4ZPV6</accession>
<reference evidence="3" key="1">
    <citation type="submission" date="2017-02" db="UniProtKB">
        <authorList>
            <consortium name="WormBaseParasite"/>
        </authorList>
    </citation>
    <scope>IDENTIFICATION</scope>
</reference>
<dbReference type="CDD" id="cd05369">
    <property type="entry name" value="TER_DECR_SDR_a"/>
    <property type="match status" value="1"/>
</dbReference>
<sequence>MSCLSPNKFFPVIKNLALVKDSFKGKVALITGGGTGMGKAMARTFSLLGGDVAIAARRMDVLEKTANDIMKESGRKVLPLQMDVRDVEMVKNSVDLIEKEFGKTPNIVVNNAAGNFVCPFERLSHNAFATIIDIVLKGSFNVTQEVGKRVIKNQKDGCSFLYISAGYCRHTAEFFSHSGAAKAGVESMARSLTGEWGKYGMRFNIISPGAVPTEGAFGRLSPVDMEKTINILSKTVPEGRCGDIQEIANLASFVVSDYGSYISGANIDIDGGKQYLYGNSGFGIHYHGYTKEQWDKAASTIKDRNEQSK</sequence>
<dbReference type="Proteomes" id="UP000038045">
    <property type="component" value="Unplaced"/>
</dbReference>
<dbReference type="Pfam" id="PF13561">
    <property type="entry name" value="adh_short_C2"/>
    <property type="match status" value="1"/>
</dbReference>
<dbReference type="InterPro" id="IPR036291">
    <property type="entry name" value="NAD(P)-bd_dom_sf"/>
</dbReference>
<keyword evidence="2" id="KW-1185">Reference proteome</keyword>
<dbReference type="InterPro" id="IPR002347">
    <property type="entry name" value="SDR_fam"/>
</dbReference>
<dbReference type="PANTHER" id="PTHR43658:SF8">
    <property type="entry name" value="17-BETA-HYDROXYSTEROID DEHYDROGENASE 14-RELATED"/>
    <property type="match status" value="1"/>
</dbReference>
<keyword evidence="1" id="KW-0560">Oxidoreductase</keyword>
<dbReference type="AlphaFoldDB" id="A0A0N4ZPV6"/>
<dbReference type="WBParaSite" id="PTRK_0001056300.1">
    <property type="protein sequence ID" value="PTRK_0001056300.1"/>
    <property type="gene ID" value="PTRK_0001056300"/>
</dbReference>
<evidence type="ECO:0000256" key="1">
    <source>
        <dbReference type="ARBA" id="ARBA00023002"/>
    </source>
</evidence>
<evidence type="ECO:0000313" key="2">
    <source>
        <dbReference type="Proteomes" id="UP000038045"/>
    </source>
</evidence>
<dbReference type="PANTHER" id="PTHR43658">
    <property type="entry name" value="SHORT-CHAIN DEHYDROGENASE/REDUCTASE"/>
    <property type="match status" value="1"/>
</dbReference>
<organism evidence="2 3">
    <name type="scientific">Parastrongyloides trichosuri</name>
    <name type="common">Possum-specific nematode worm</name>
    <dbReference type="NCBI Taxonomy" id="131310"/>
    <lineage>
        <taxon>Eukaryota</taxon>
        <taxon>Metazoa</taxon>
        <taxon>Ecdysozoa</taxon>
        <taxon>Nematoda</taxon>
        <taxon>Chromadorea</taxon>
        <taxon>Rhabditida</taxon>
        <taxon>Tylenchina</taxon>
        <taxon>Panagrolaimomorpha</taxon>
        <taxon>Strongyloidoidea</taxon>
        <taxon>Strongyloididae</taxon>
        <taxon>Parastrongyloides</taxon>
    </lineage>
</organism>
<protein>
    <submittedName>
        <fullName evidence="3">2,4-dienoyl-CoA reductase</fullName>
    </submittedName>
</protein>
<dbReference type="STRING" id="131310.A0A0N4ZPV6"/>
<evidence type="ECO:0000313" key="3">
    <source>
        <dbReference type="WBParaSite" id="PTRK_0001056300.1"/>
    </source>
</evidence>
<dbReference type="SUPFAM" id="SSF51735">
    <property type="entry name" value="NAD(P)-binding Rossmann-fold domains"/>
    <property type="match status" value="1"/>
</dbReference>
<dbReference type="Gene3D" id="3.40.50.720">
    <property type="entry name" value="NAD(P)-binding Rossmann-like Domain"/>
    <property type="match status" value="1"/>
</dbReference>
<dbReference type="GO" id="GO:0005739">
    <property type="term" value="C:mitochondrion"/>
    <property type="evidence" value="ECO:0007669"/>
    <property type="project" value="TreeGrafter"/>
</dbReference>
<dbReference type="PRINTS" id="PR00081">
    <property type="entry name" value="GDHRDH"/>
</dbReference>